<accession>R2V192</accession>
<keyword evidence="1" id="KW-0812">Transmembrane</keyword>
<protein>
    <submittedName>
        <fullName evidence="2">Uncharacterized protein</fullName>
    </submittedName>
</protein>
<dbReference type="AlphaFoldDB" id="R2V192"/>
<dbReference type="HOGENOM" id="CLU_1934781_0_0_9"/>
<feature type="transmembrane region" description="Helical" evidence="1">
    <location>
        <begin position="51"/>
        <end position="73"/>
    </location>
</feature>
<name>R2V192_9ENTE</name>
<evidence type="ECO:0000313" key="3">
    <source>
        <dbReference type="EMBL" id="EOW77208.1"/>
    </source>
</evidence>
<dbReference type="PATRIC" id="fig|1158614.3.peg.4129"/>
<keyword evidence="5" id="KW-1185">Reference proteome</keyword>
<comment type="caution">
    <text evidence="2">The sequence shown here is derived from an EMBL/GenBank/DDBJ whole genome shotgun (WGS) entry which is preliminary data.</text>
</comment>
<feature type="transmembrane region" description="Helical" evidence="1">
    <location>
        <begin position="20"/>
        <end position="39"/>
    </location>
</feature>
<feature type="transmembrane region" description="Helical" evidence="1">
    <location>
        <begin position="79"/>
        <end position="109"/>
    </location>
</feature>
<evidence type="ECO:0000256" key="1">
    <source>
        <dbReference type="SAM" id="Phobius"/>
    </source>
</evidence>
<dbReference type="eggNOG" id="ENOG503077C">
    <property type="taxonomic scope" value="Bacteria"/>
</dbReference>
<dbReference type="RefSeq" id="WP_010782469.1">
    <property type="nucleotide sequence ID" value="NZ_ASWH01000005.1"/>
</dbReference>
<organism evidence="2 4">
    <name type="scientific">Enterococcus gilvus ATCC BAA-350</name>
    <dbReference type="NCBI Taxonomy" id="1158614"/>
    <lineage>
        <taxon>Bacteria</taxon>
        <taxon>Bacillati</taxon>
        <taxon>Bacillota</taxon>
        <taxon>Bacilli</taxon>
        <taxon>Lactobacillales</taxon>
        <taxon>Enterococcaceae</taxon>
        <taxon>Enterococcus</taxon>
    </lineage>
</organism>
<gene>
    <name evidence="3" type="ORF">I592_04184</name>
    <name evidence="2" type="ORF">UKC_04156</name>
</gene>
<keyword evidence="1" id="KW-1133">Transmembrane helix</keyword>
<reference evidence="3 5" key="2">
    <citation type="submission" date="2013-03" db="EMBL/GenBank/DDBJ databases">
        <title>The Genome Sequence of Enterococcus gilvus ATCC BAA-350 (PacBio/Illumina hybrid assembly).</title>
        <authorList>
            <consortium name="The Broad Institute Genomics Platform"/>
            <consortium name="The Broad Institute Genome Sequencing Center for Infectious Disease"/>
            <person name="Earl A."/>
            <person name="Russ C."/>
            <person name="Gilmore M."/>
            <person name="Surin D."/>
            <person name="Walker B."/>
            <person name="Young S."/>
            <person name="Zeng Q."/>
            <person name="Gargeya S."/>
            <person name="Fitzgerald M."/>
            <person name="Haas B."/>
            <person name="Abouelleil A."/>
            <person name="Allen A.W."/>
            <person name="Alvarado L."/>
            <person name="Arachchi H.M."/>
            <person name="Berlin A.M."/>
            <person name="Chapman S.B."/>
            <person name="Gainer-Dewar J."/>
            <person name="Goldberg J."/>
            <person name="Griggs A."/>
            <person name="Gujja S."/>
            <person name="Hansen M."/>
            <person name="Howarth C."/>
            <person name="Imamovic A."/>
            <person name="Ireland A."/>
            <person name="Larimer J."/>
            <person name="McCowan C."/>
            <person name="Murphy C."/>
            <person name="Pearson M."/>
            <person name="Poon T.W."/>
            <person name="Priest M."/>
            <person name="Roberts A."/>
            <person name="Saif S."/>
            <person name="Shea T."/>
            <person name="Sisk P."/>
            <person name="Sykes S."/>
            <person name="Wortman J."/>
            <person name="Nusbaum C."/>
            <person name="Birren B."/>
        </authorList>
    </citation>
    <scope>NUCLEOTIDE SEQUENCE [LARGE SCALE GENOMIC DNA]</scope>
    <source>
        <strain evidence="3 5">ATCC BAA-350</strain>
    </source>
</reference>
<dbReference type="Proteomes" id="UP000014160">
    <property type="component" value="Unassembled WGS sequence"/>
</dbReference>
<proteinExistence type="predicted"/>
<dbReference type="EMBL" id="ASWH01000005">
    <property type="protein sequence ID" value="EOW77208.1"/>
    <property type="molecule type" value="Genomic_DNA"/>
</dbReference>
<evidence type="ECO:0000313" key="5">
    <source>
        <dbReference type="Proteomes" id="UP000014160"/>
    </source>
</evidence>
<dbReference type="EMBL" id="AJDQ01000034">
    <property type="protein sequence ID" value="EOI51481.1"/>
    <property type="molecule type" value="Genomic_DNA"/>
</dbReference>
<evidence type="ECO:0000313" key="4">
    <source>
        <dbReference type="Proteomes" id="UP000013750"/>
    </source>
</evidence>
<keyword evidence="1" id="KW-0472">Membrane</keyword>
<reference evidence="2 4" key="1">
    <citation type="submission" date="2013-02" db="EMBL/GenBank/DDBJ databases">
        <title>The Genome Sequence of Enterococcus gilvus ATCC BAA-350.</title>
        <authorList>
            <consortium name="The Broad Institute Genome Sequencing Platform"/>
            <consortium name="The Broad Institute Genome Sequencing Center for Infectious Disease"/>
            <person name="Earl A.M."/>
            <person name="Gilmore M.S."/>
            <person name="Lebreton F."/>
            <person name="Walker B."/>
            <person name="Young S.K."/>
            <person name="Zeng Q."/>
            <person name="Gargeya S."/>
            <person name="Fitzgerald M."/>
            <person name="Haas B."/>
            <person name="Abouelleil A."/>
            <person name="Alvarado L."/>
            <person name="Arachchi H.M."/>
            <person name="Berlin A.M."/>
            <person name="Chapman S.B."/>
            <person name="Dewar J."/>
            <person name="Goldberg J."/>
            <person name="Griggs A."/>
            <person name="Gujja S."/>
            <person name="Hansen M."/>
            <person name="Howarth C."/>
            <person name="Imamovic A."/>
            <person name="Larimer J."/>
            <person name="McCowan C."/>
            <person name="Murphy C."/>
            <person name="Neiman D."/>
            <person name="Pearson M."/>
            <person name="Priest M."/>
            <person name="Roberts A."/>
            <person name="Saif S."/>
            <person name="Shea T."/>
            <person name="Sisk P."/>
            <person name="Sykes S."/>
            <person name="Wortman J."/>
            <person name="Nusbaum C."/>
            <person name="Birren B."/>
        </authorList>
    </citation>
    <scope>NUCLEOTIDE SEQUENCE [LARGE SCALE GENOMIC DNA]</scope>
    <source>
        <strain evidence="2 4">ATCC BAA-350</strain>
    </source>
</reference>
<evidence type="ECO:0000313" key="2">
    <source>
        <dbReference type="EMBL" id="EOI51481.1"/>
    </source>
</evidence>
<dbReference type="Proteomes" id="UP000013750">
    <property type="component" value="Unassembled WGS sequence"/>
</dbReference>
<sequence length="130" mass="14752">MMVLEGLVRCCFGLVDGVAWLFLQLVKGMLAALYSFLGWCGARFSELPGNIAIPIVFFLGLILVVGIVSLIYFAPHILFFVVVILPVFYIVLRFLIGWIALFGIFYYLYHKLVQIVDWIRPTKEGGEMID</sequence>